<organism evidence="1 2">
    <name type="scientific">Streptomyces phage Diane</name>
    <dbReference type="NCBI Taxonomy" id="2041207"/>
    <lineage>
        <taxon>Viruses</taxon>
        <taxon>Duplodnaviria</taxon>
        <taxon>Heunggongvirae</taxon>
        <taxon>Uroviricota</taxon>
        <taxon>Caudoviricetes</taxon>
        <taxon>Arquatrovirinae</taxon>
        <taxon>Omarvirus</taxon>
        <taxon>Omarvirus diane</taxon>
    </lineage>
</organism>
<protein>
    <submittedName>
        <fullName evidence="1">Uncharacterized protein</fullName>
    </submittedName>
</protein>
<name>A0A291LHH5_9CAUD</name>
<reference evidence="1 2" key="1">
    <citation type="submission" date="2017-08" db="EMBL/GenBank/DDBJ databases">
        <authorList>
            <person name="Jones O.D."/>
            <person name="Rapp I.M."/>
            <person name="Layton S."/>
            <person name="Bhuiyan S."/>
            <person name="Kim T."/>
            <person name="Hughes L.E."/>
            <person name="Garlena R.A."/>
            <person name="Russell D.A."/>
            <person name="Pope W.H."/>
            <person name="Jacobs-Sera D."/>
            <person name="Hendrix R.W."/>
            <person name="Hatfull G.F."/>
        </authorList>
    </citation>
    <scope>NUCLEOTIDE SEQUENCE [LARGE SCALE GENOMIC DNA]</scope>
</reference>
<dbReference type="EMBL" id="MF766046">
    <property type="protein sequence ID" value="ATI18828.1"/>
    <property type="molecule type" value="Genomic_DNA"/>
</dbReference>
<sequence>MTIEITDLEVAEYETAEQASVDWSVLDLPGVKDGARSAAYAFARDYEGVVEREDMEQELLIAFAERPRMVREILTEADNPAGVLNFRGYRILRDKFRTGATHQRKHTSFEETVEGGAA</sequence>
<proteinExistence type="predicted"/>
<dbReference type="Proteomes" id="UP000230725">
    <property type="component" value="Segment"/>
</dbReference>
<evidence type="ECO:0000313" key="1">
    <source>
        <dbReference type="EMBL" id="ATI18828.1"/>
    </source>
</evidence>
<gene>
    <name evidence="1" type="ORF">SEA_DIANE_44</name>
</gene>
<evidence type="ECO:0000313" key="2">
    <source>
        <dbReference type="Proteomes" id="UP000230725"/>
    </source>
</evidence>
<accession>A0A291LHH5</accession>
<keyword evidence="2" id="KW-1185">Reference proteome</keyword>